<proteinExistence type="predicted"/>
<keyword evidence="2" id="KW-1185">Reference proteome</keyword>
<reference evidence="2" key="1">
    <citation type="journal article" date="2019" name="Int. J. Syst. Evol. Microbiol.">
        <title>The Global Catalogue of Microorganisms (GCM) 10K type strain sequencing project: providing services to taxonomists for standard genome sequencing and annotation.</title>
        <authorList>
            <consortium name="The Broad Institute Genomics Platform"/>
            <consortium name="The Broad Institute Genome Sequencing Center for Infectious Disease"/>
            <person name="Wu L."/>
            <person name="Ma J."/>
        </authorList>
    </citation>
    <scope>NUCLEOTIDE SEQUENCE [LARGE SCALE GENOMIC DNA]</scope>
    <source>
        <strain evidence="2">JCM 10083</strain>
    </source>
</reference>
<evidence type="ECO:0000313" key="2">
    <source>
        <dbReference type="Proteomes" id="UP001596514"/>
    </source>
</evidence>
<gene>
    <name evidence="1" type="ORF">ACFQVD_41760</name>
</gene>
<accession>A0ABW2TF56</accession>
<dbReference type="Proteomes" id="UP001596514">
    <property type="component" value="Unassembled WGS sequence"/>
</dbReference>
<organism evidence="1 2">
    <name type="scientific">Streptosporangium amethystogenes subsp. fukuiense</name>
    <dbReference type="NCBI Taxonomy" id="698418"/>
    <lineage>
        <taxon>Bacteria</taxon>
        <taxon>Bacillati</taxon>
        <taxon>Actinomycetota</taxon>
        <taxon>Actinomycetes</taxon>
        <taxon>Streptosporangiales</taxon>
        <taxon>Streptosporangiaceae</taxon>
        <taxon>Streptosporangium</taxon>
    </lineage>
</organism>
<dbReference type="Gene3D" id="3.40.50.2300">
    <property type="match status" value="1"/>
</dbReference>
<dbReference type="RefSeq" id="WP_343962701.1">
    <property type="nucleotide sequence ID" value="NZ_BAAAGK010000013.1"/>
</dbReference>
<sequence>MRHDLTGDRLFPKPVTDDALQAADVIVLLGPVSIPLPSCDRSPAQQVLRWDIPDLDGQPYEALEAARDDLNRRALLLMADLLRPQPGAETGP</sequence>
<dbReference type="SUPFAM" id="SSF52788">
    <property type="entry name" value="Phosphotyrosine protein phosphatases I"/>
    <property type="match status" value="1"/>
</dbReference>
<dbReference type="EMBL" id="JBHTEE010000001">
    <property type="protein sequence ID" value="MFC7606643.1"/>
    <property type="molecule type" value="Genomic_DNA"/>
</dbReference>
<evidence type="ECO:0008006" key="3">
    <source>
        <dbReference type="Google" id="ProtNLM"/>
    </source>
</evidence>
<dbReference type="InterPro" id="IPR036196">
    <property type="entry name" value="Ptyr_pPase_sf"/>
</dbReference>
<comment type="caution">
    <text evidence="1">The sequence shown here is derived from an EMBL/GenBank/DDBJ whole genome shotgun (WGS) entry which is preliminary data.</text>
</comment>
<name>A0ABW2TF56_9ACTN</name>
<protein>
    <recommendedName>
        <fullName evidence="3">Phosphotyrosine protein phosphatase I domain-containing protein</fullName>
    </recommendedName>
</protein>
<evidence type="ECO:0000313" key="1">
    <source>
        <dbReference type="EMBL" id="MFC7606643.1"/>
    </source>
</evidence>